<feature type="transmembrane region" description="Helical" evidence="1">
    <location>
        <begin position="214"/>
        <end position="237"/>
    </location>
</feature>
<keyword evidence="1" id="KW-1133">Transmembrane helix</keyword>
<accession>A0A6J7ITG7</accession>
<proteinExistence type="predicted"/>
<feature type="transmembrane region" description="Helical" evidence="1">
    <location>
        <begin position="116"/>
        <end position="134"/>
    </location>
</feature>
<sequence length="323" mass="33560">MLEIRIVAPSHLTSDITAMLDEHPGVVTIALMRGSSLIPVGDTISVGVVREAGDDVIGRLRSLGVAEQGTLTVVEPRLVLSNAATTTEAHVPGSPIDAVIWEEVSNRTSEDASMSGTYLILMMAATMIAGIGVLSDSVILIVAAMVVGPDFGPTAATAVGIASRRWTVARSAFFTLIVGFLTGIAATALLAGFLHLTGIYQSQAVLGLRPQTAFIYEVGWPSVIIAMIAGVVGMISLTTAKSGALIGVFISVTTIPAAANVAVALVYRIPDEVIGSMQQLLVNIVAIQVAAGLTLLIQRRLTSRANDRLRVLLRAGRAGTIAS</sequence>
<dbReference type="PANTHER" id="PTHR20992">
    <property type="entry name" value="AT15442P-RELATED"/>
    <property type="match status" value="1"/>
</dbReference>
<reference evidence="2" key="1">
    <citation type="submission" date="2020-05" db="EMBL/GenBank/DDBJ databases">
        <authorList>
            <person name="Chiriac C."/>
            <person name="Salcher M."/>
            <person name="Ghai R."/>
            <person name="Kavagutti S V."/>
        </authorList>
    </citation>
    <scope>NUCLEOTIDE SEQUENCE</scope>
</reference>
<feature type="transmembrane region" description="Helical" evidence="1">
    <location>
        <begin position="140"/>
        <end position="161"/>
    </location>
</feature>
<keyword evidence="1" id="KW-0472">Membrane</keyword>
<feature type="transmembrane region" description="Helical" evidence="1">
    <location>
        <begin position="244"/>
        <end position="267"/>
    </location>
</feature>
<name>A0A6J7ITG7_9ZZZZ</name>
<dbReference type="Pfam" id="PF04087">
    <property type="entry name" value="DUF389"/>
    <property type="match status" value="1"/>
</dbReference>
<dbReference type="AlphaFoldDB" id="A0A6J7ITG7"/>
<feature type="transmembrane region" description="Helical" evidence="1">
    <location>
        <begin position="279"/>
        <end position="297"/>
    </location>
</feature>
<organism evidence="2">
    <name type="scientific">freshwater metagenome</name>
    <dbReference type="NCBI Taxonomy" id="449393"/>
    <lineage>
        <taxon>unclassified sequences</taxon>
        <taxon>metagenomes</taxon>
        <taxon>ecological metagenomes</taxon>
    </lineage>
</organism>
<dbReference type="InterPro" id="IPR005240">
    <property type="entry name" value="DUF389"/>
</dbReference>
<evidence type="ECO:0000313" key="2">
    <source>
        <dbReference type="EMBL" id="CAB4933612.1"/>
    </source>
</evidence>
<dbReference type="PANTHER" id="PTHR20992:SF9">
    <property type="entry name" value="AT15442P-RELATED"/>
    <property type="match status" value="1"/>
</dbReference>
<protein>
    <submittedName>
        <fullName evidence="2">Unannotated protein</fullName>
    </submittedName>
</protein>
<dbReference type="EMBL" id="CAFBNF010000025">
    <property type="protein sequence ID" value="CAB4933612.1"/>
    <property type="molecule type" value="Genomic_DNA"/>
</dbReference>
<gene>
    <name evidence="2" type="ORF">UFOPK3773_00399</name>
</gene>
<keyword evidence="1" id="KW-0812">Transmembrane</keyword>
<feature type="transmembrane region" description="Helical" evidence="1">
    <location>
        <begin position="173"/>
        <end position="194"/>
    </location>
</feature>
<evidence type="ECO:0000256" key="1">
    <source>
        <dbReference type="SAM" id="Phobius"/>
    </source>
</evidence>